<dbReference type="OrthoDB" id="9996331at2759"/>
<sequence>MGRSKVTADKKIEIKTLLEIGFCQRQVARDLHVSQTCIAHVSKKLKHNLPLSNSIGQENNEPFNFVPRVQGGGGTVSVWECMSGDARGPIMIYTDKMNGPAYIKTIQDALPMFIENTFDTVNDNWI</sequence>
<dbReference type="EMBL" id="CAJNYV010005781">
    <property type="protein sequence ID" value="CAF3781069.1"/>
    <property type="molecule type" value="Genomic_DNA"/>
</dbReference>
<dbReference type="Gene3D" id="3.30.420.10">
    <property type="entry name" value="Ribonuclease H-like superfamily/Ribonuclease H"/>
    <property type="match status" value="1"/>
</dbReference>
<dbReference type="AlphaFoldDB" id="A0A819ABQ9"/>
<evidence type="ECO:0000313" key="5">
    <source>
        <dbReference type="EMBL" id="CAF4857744.1"/>
    </source>
</evidence>
<dbReference type="Proteomes" id="UP000663873">
    <property type="component" value="Unassembled WGS sequence"/>
</dbReference>
<dbReference type="EMBL" id="CAJOBS010003487">
    <property type="protein sequence ID" value="CAF4857744.1"/>
    <property type="molecule type" value="Genomic_DNA"/>
</dbReference>
<accession>A0A819ABQ9</accession>
<dbReference type="GO" id="GO:0003676">
    <property type="term" value="F:nucleic acid binding"/>
    <property type="evidence" value="ECO:0007669"/>
    <property type="project" value="InterPro"/>
</dbReference>
<comment type="caution">
    <text evidence="2">The sequence shown here is derived from an EMBL/GenBank/DDBJ whole genome shotgun (WGS) entry which is preliminary data.</text>
</comment>
<reference evidence="2" key="1">
    <citation type="submission" date="2021-02" db="EMBL/GenBank/DDBJ databases">
        <authorList>
            <person name="Nowell W R."/>
        </authorList>
    </citation>
    <scope>NUCLEOTIDE SEQUENCE</scope>
</reference>
<gene>
    <name evidence="2" type="ORF">KIK155_LOCUS31362</name>
    <name evidence="6" type="ORF">QYT958_LOCUS35718</name>
    <name evidence="1" type="ORF">TIS948_LOCUS23336</name>
    <name evidence="5" type="ORF">TOA249_LOCUS27426</name>
    <name evidence="4" type="ORF">TSG867_LOCUS33206</name>
    <name evidence="3" type="ORF">UJA718_LOCUS34936</name>
</gene>
<dbReference type="Proteomes" id="UP000663848">
    <property type="component" value="Unassembled WGS sequence"/>
</dbReference>
<dbReference type="Proteomes" id="UP000663862">
    <property type="component" value="Unassembled WGS sequence"/>
</dbReference>
<proteinExistence type="predicted"/>
<dbReference type="Proteomes" id="UP000663838">
    <property type="component" value="Unassembled WGS sequence"/>
</dbReference>
<evidence type="ECO:0000313" key="3">
    <source>
        <dbReference type="EMBL" id="CAF4674762.1"/>
    </source>
</evidence>
<organism evidence="2 7">
    <name type="scientific">Rotaria socialis</name>
    <dbReference type="NCBI Taxonomy" id="392032"/>
    <lineage>
        <taxon>Eukaryota</taxon>
        <taxon>Metazoa</taxon>
        <taxon>Spiralia</taxon>
        <taxon>Gnathifera</taxon>
        <taxon>Rotifera</taxon>
        <taxon>Eurotatoria</taxon>
        <taxon>Bdelloidea</taxon>
        <taxon>Philodinida</taxon>
        <taxon>Philodinidae</taxon>
        <taxon>Rotaria</taxon>
    </lineage>
</organism>
<dbReference type="EMBL" id="CAJOBP010032112">
    <property type="protein sequence ID" value="CAF4674762.1"/>
    <property type="molecule type" value="Genomic_DNA"/>
</dbReference>
<evidence type="ECO:0000313" key="1">
    <source>
        <dbReference type="EMBL" id="CAF3351633.1"/>
    </source>
</evidence>
<keyword evidence="8" id="KW-1185">Reference proteome</keyword>
<evidence type="ECO:0000313" key="8">
    <source>
        <dbReference type="Proteomes" id="UP000663873"/>
    </source>
</evidence>
<evidence type="ECO:0000313" key="2">
    <source>
        <dbReference type="EMBL" id="CAF3781069.1"/>
    </source>
</evidence>
<dbReference type="EMBL" id="CAJOBQ010009358">
    <property type="protein sequence ID" value="CAF4698265.1"/>
    <property type="molecule type" value="Genomic_DNA"/>
</dbReference>
<dbReference type="InterPro" id="IPR036397">
    <property type="entry name" value="RNaseH_sf"/>
</dbReference>
<evidence type="ECO:0000313" key="4">
    <source>
        <dbReference type="EMBL" id="CAF4698265.1"/>
    </source>
</evidence>
<dbReference type="EMBL" id="CAJNXB010004004">
    <property type="protein sequence ID" value="CAF3351633.1"/>
    <property type="molecule type" value="Genomic_DNA"/>
</dbReference>
<dbReference type="Proteomes" id="UP000663865">
    <property type="component" value="Unassembled WGS sequence"/>
</dbReference>
<dbReference type="EMBL" id="CAJOBR010027453">
    <property type="protein sequence ID" value="CAF4976339.1"/>
    <property type="molecule type" value="Genomic_DNA"/>
</dbReference>
<name>A0A819ABQ9_9BILA</name>
<evidence type="ECO:0000313" key="6">
    <source>
        <dbReference type="EMBL" id="CAF4976339.1"/>
    </source>
</evidence>
<dbReference type="Proteomes" id="UP000663825">
    <property type="component" value="Unassembled WGS sequence"/>
</dbReference>
<protein>
    <submittedName>
        <fullName evidence="2">Uncharacterized protein</fullName>
    </submittedName>
</protein>
<evidence type="ECO:0000313" key="7">
    <source>
        <dbReference type="Proteomes" id="UP000663865"/>
    </source>
</evidence>